<dbReference type="SUPFAM" id="SSF103515">
    <property type="entry name" value="Autotransporter"/>
    <property type="match status" value="1"/>
</dbReference>
<name>A0A4R0Z217_9GAMM</name>
<dbReference type="InterPro" id="IPR036709">
    <property type="entry name" value="Autotransporte_beta_dom_sf"/>
</dbReference>
<keyword evidence="3" id="KW-1185">Reference proteome</keyword>
<dbReference type="SUPFAM" id="SSF51126">
    <property type="entry name" value="Pectin lyase-like"/>
    <property type="match status" value="1"/>
</dbReference>
<dbReference type="SMART" id="SM00869">
    <property type="entry name" value="Autotransporter"/>
    <property type="match status" value="1"/>
</dbReference>
<evidence type="ECO:0000313" key="2">
    <source>
        <dbReference type="EMBL" id="TCI13859.1"/>
    </source>
</evidence>
<dbReference type="Pfam" id="PF03797">
    <property type="entry name" value="Autotransporter"/>
    <property type="match status" value="1"/>
</dbReference>
<dbReference type="PROSITE" id="PS51208">
    <property type="entry name" value="AUTOTRANSPORTER"/>
    <property type="match status" value="1"/>
</dbReference>
<accession>A0A4R0Z217</accession>
<gene>
    <name evidence="2" type="ORF">EZM97_07640</name>
</gene>
<dbReference type="InterPro" id="IPR005546">
    <property type="entry name" value="Autotransporte_beta"/>
</dbReference>
<dbReference type="InterPro" id="IPR011050">
    <property type="entry name" value="Pectin_lyase_fold/virulence"/>
</dbReference>
<dbReference type="Gene3D" id="2.40.128.130">
    <property type="entry name" value="Autotransporter beta-domain"/>
    <property type="match status" value="1"/>
</dbReference>
<comment type="caution">
    <text evidence="2">The sequence shown here is derived from an EMBL/GenBank/DDBJ whole genome shotgun (WGS) entry which is preliminary data.</text>
</comment>
<feature type="domain" description="Autotransporter" evidence="1">
    <location>
        <begin position="235"/>
        <end position="510"/>
    </location>
</feature>
<protein>
    <submittedName>
        <fullName evidence="2">Autotransporter domain-containing protein</fullName>
    </submittedName>
</protein>
<organism evidence="2 3">
    <name type="scientific">Dyella soli</name>
    <dbReference type="NCBI Taxonomy" id="522319"/>
    <lineage>
        <taxon>Bacteria</taxon>
        <taxon>Pseudomonadati</taxon>
        <taxon>Pseudomonadota</taxon>
        <taxon>Gammaproteobacteria</taxon>
        <taxon>Lysobacterales</taxon>
        <taxon>Rhodanobacteraceae</taxon>
        <taxon>Dyella</taxon>
    </lineage>
</organism>
<dbReference type="AlphaFoldDB" id="A0A4R0Z217"/>
<dbReference type="Proteomes" id="UP000291822">
    <property type="component" value="Unassembled WGS sequence"/>
</dbReference>
<reference evidence="2 3" key="1">
    <citation type="submission" date="2019-02" db="EMBL/GenBank/DDBJ databases">
        <title>Dyella amyloliquefaciens sp. nov., isolated from forest soil.</title>
        <authorList>
            <person name="Gao Z.-H."/>
            <person name="Qiu L.-H."/>
        </authorList>
    </citation>
    <scope>NUCLEOTIDE SEQUENCE [LARGE SCALE GENOMIC DNA]</scope>
    <source>
        <strain evidence="2 3">KACC 12747</strain>
    </source>
</reference>
<dbReference type="EMBL" id="SJTG01000001">
    <property type="protein sequence ID" value="TCI13859.1"/>
    <property type="molecule type" value="Genomic_DNA"/>
</dbReference>
<proteinExistence type="predicted"/>
<evidence type="ECO:0000259" key="1">
    <source>
        <dbReference type="PROSITE" id="PS51208"/>
    </source>
</evidence>
<sequence>MVILNGANNGTGVASVESGTLEIGDATHEGATWGGDADVYEGGTLRGHGTIYGNLFNDGTVRPGGSVGVLTVNGNYKQTAGGRLAIDVTPTTASQLKILGNATLAGTLSLIYAPGTYTAKTYTILTANQVTGTFATVESTGAPSGISSTVNYGATNVTLGITGSGTGNGGTDPVDPTDPTDPVTVAPTDGALFANLQRAVALQGQHNLSTVLDASLLAPTTDCGVDNTSAKGVTRSGCKPGLWMQASGSNYQLDGSNRLKSTGFALNTGFDAAVGDAAHIGVEAGVGRINANDREHGRGRVDNLHAGVYGFANLGPVVLSGVADASWGDYHFNRATGVGEAASDPNGKAYSAAIQAAWPMQFDQWNITPKLGALYQHQSLDSFHESVNSSSELASAYGVSARSSTANTLQPYAAVSFGHAFTSGNVTYVPQFEVGYRYNTRSGAPSVTVVAEDGTIFALPANRLGKGTATVGGRITATAGASWNLYLDYQGQFSGDLKDNAFSVGFTKHF</sequence>
<evidence type="ECO:0000313" key="3">
    <source>
        <dbReference type="Proteomes" id="UP000291822"/>
    </source>
</evidence>